<dbReference type="Pfam" id="PF01370">
    <property type="entry name" value="Epimerase"/>
    <property type="match status" value="1"/>
</dbReference>
<evidence type="ECO:0000259" key="2">
    <source>
        <dbReference type="Pfam" id="PF01370"/>
    </source>
</evidence>
<proteinExistence type="inferred from homology"/>
<dbReference type="Gene3D" id="3.40.50.720">
    <property type="entry name" value="NAD(P)-binding Rossmann-like Domain"/>
    <property type="match status" value="1"/>
</dbReference>
<dbReference type="InterPro" id="IPR036291">
    <property type="entry name" value="NAD(P)-bd_dom_sf"/>
</dbReference>
<organism evidence="4 5">
    <name type="scientific">Pseudoclavibacter caeni</name>
    <dbReference type="NCBI Taxonomy" id="908846"/>
    <lineage>
        <taxon>Bacteria</taxon>
        <taxon>Bacillati</taxon>
        <taxon>Actinomycetota</taxon>
        <taxon>Actinomycetes</taxon>
        <taxon>Micrococcales</taxon>
        <taxon>Microbacteriaceae</taxon>
        <taxon>Pseudoclavibacter</taxon>
    </lineage>
</organism>
<dbReference type="InterPro" id="IPR010099">
    <property type="entry name" value="SDR39U1"/>
</dbReference>
<dbReference type="InterPro" id="IPR001509">
    <property type="entry name" value="Epimerase_deHydtase"/>
</dbReference>
<protein>
    <submittedName>
        <fullName evidence="4">TIGR01777 family protein</fullName>
    </submittedName>
</protein>
<evidence type="ECO:0000256" key="1">
    <source>
        <dbReference type="ARBA" id="ARBA00009353"/>
    </source>
</evidence>
<dbReference type="NCBIfam" id="TIGR01777">
    <property type="entry name" value="yfcH"/>
    <property type="match status" value="1"/>
</dbReference>
<dbReference type="OrthoDB" id="9801773at2"/>
<dbReference type="Pfam" id="PF08338">
    <property type="entry name" value="DUF1731"/>
    <property type="match status" value="1"/>
</dbReference>
<keyword evidence="5" id="KW-1185">Reference proteome</keyword>
<dbReference type="EMBL" id="WBKA01000003">
    <property type="protein sequence ID" value="KAB1632447.1"/>
    <property type="molecule type" value="Genomic_DNA"/>
</dbReference>
<dbReference type="AlphaFoldDB" id="A0A7C8BNF5"/>
<feature type="domain" description="NAD-dependent epimerase/dehydratase" evidence="2">
    <location>
        <begin position="3"/>
        <end position="221"/>
    </location>
</feature>
<dbReference type="PANTHER" id="PTHR11092">
    <property type="entry name" value="SUGAR NUCLEOTIDE EPIMERASE RELATED"/>
    <property type="match status" value="1"/>
</dbReference>
<comment type="similarity">
    <text evidence="1">Belongs to the NAD(P)-dependent epimerase/dehydratase family. SDR39U1 subfamily.</text>
</comment>
<sequence length="307" mass="32207">MRILIAGASGLVGQAVVRVLEPAAHETAVLVRPQTPVLGAAPTVSAPVSRVWRWDPVAGTVPDEAIAWADAVISLNGAPLARLPWTPRRRALIRRSRVAPTRVLAEAIAASPRPPAAWVSASAVGIYGSRPGERLIESAIPGTGFLADVVRGWEAATEPARATTRVVHARTGLVLSRRGALGPIARLAELGVAGSLGSGRQHWPWISLHDEAAAFVHLATASLMSGAVNLAAPVTATCGEIVAAVADALGRPHRLPVPGWTLRAVLGEAARDLLLADQRVMPLRLVADGFRFRDTVLVDAVRAGLRH</sequence>
<gene>
    <name evidence="4" type="ORF">F8O02_05465</name>
</gene>
<name>A0A7C8BNF5_9MICO</name>
<dbReference type="SUPFAM" id="SSF51735">
    <property type="entry name" value="NAD(P)-binding Rossmann-fold domains"/>
    <property type="match status" value="1"/>
</dbReference>
<feature type="domain" description="DUF1731" evidence="3">
    <location>
        <begin position="257"/>
        <end position="302"/>
    </location>
</feature>
<reference evidence="4 5" key="1">
    <citation type="submission" date="2019-09" db="EMBL/GenBank/DDBJ databases">
        <title>Phylogeny of genus Pseudoclavibacter and closely related genus.</title>
        <authorList>
            <person name="Li Y."/>
        </authorList>
    </citation>
    <scope>NUCLEOTIDE SEQUENCE [LARGE SCALE GENOMIC DNA]</scope>
    <source>
        <strain evidence="4 5">JCM 16921</strain>
    </source>
</reference>
<dbReference type="RefSeq" id="WP_158036225.1">
    <property type="nucleotide sequence ID" value="NZ_BAAAZV010000017.1"/>
</dbReference>
<dbReference type="PANTHER" id="PTHR11092:SF0">
    <property type="entry name" value="EPIMERASE FAMILY PROTEIN SDR39U1"/>
    <property type="match status" value="1"/>
</dbReference>
<dbReference type="InterPro" id="IPR013549">
    <property type="entry name" value="DUF1731"/>
</dbReference>
<dbReference type="Proteomes" id="UP000481339">
    <property type="component" value="Unassembled WGS sequence"/>
</dbReference>
<accession>A0A7C8BNF5</accession>
<evidence type="ECO:0000313" key="5">
    <source>
        <dbReference type="Proteomes" id="UP000481339"/>
    </source>
</evidence>
<evidence type="ECO:0000313" key="4">
    <source>
        <dbReference type="EMBL" id="KAB1632447.1"/>
    </source>
</evidence>
<comment type="caution">
    <text evidence="4">The sequence shown here is derived from an EMBL/GenBank/DDBJ whole genome shotgun (WGS) entry which is preliminary data.</text>
</comment>
<evidence type="ECO:0000259" key="3">
    <source>
        <dbReference type="Pfam" id="PF08338"/>
    </source>
</evidence>